<dbReference type="SUPFAM" id="SSF52540">
    <property type="entry name" value="P-loop containing nucleoside triphosphate hydrolases"/>
    <property type="match status" value="1"/>
</dbReference>
<dbReference type="PANTHER" id="PTHR11669">
    <property type="entry name" value="REPLICATION FACTOR C / DNA POLYMERASE III GAMMA-TAU SUBUNIT"/>
    <property type="match status" value="1"/>
</dbReference>
<evidence type="ECO:0000256" key="9">
    <source>
        <dbReference type="ARBA" id="ARBA00022932"/>
    </source>
</evidence>
<organism evidence="13 14">
    <name type="scientific">Candidatus Liptonbacteria bacterium RIFCSPLOWO2_01_FULL_52_25</name>
    <dbReference type="NCBI Taxonomy" id="1798650"/>
    <lineage>
        <taxon>Bacteria</taxon>
        <taxon>Candidatus Liptoniibacteriota</taxon>
    </lineage>
</organism>
<dbReference type="Gene3D" id="1.10.8.60">
    <property type="match status" value="1"/>
</dbReference>
<comment type="similarity">
    <text evidence="1 11">Belongs to the DnaX/STICHEL family.</text>
</comment>
<keyword evidence="4 11" id="KW-0235">DNA replication</keyword>
<dbReference type="InterPro" id="IPR027417">
    <property type="entry name" value="P-loop_NTPase"/>
</dbReference>
<evidence type="ECO:0000256" key="10">
    <source>
        <dbReference type="ARBA" id="ARBA00049244"/>
    </source>
</evidence>
<dbReference type="GO" id="GO:0046872">
    <property type="term" value="F:metal ion binding"/>
    <property type="evidence" value="ECO:0007669"/>
    <property type="project" value="UniProtKB-KW"/>
</dbReference>
<keyword evidence="8 11" id="KW-0067">ATP-binding</keyword>
<comment type="catalytic activity">
    <reaction evidence="10 11">
        <text>DNA(n) + a 2'-deoxyribonucleoside 5'-triphosphate = DNA(n+1) + diphosphate</text>
        <dbReference type="Rhea" id="RHEA:22508"/>
        <dbReference type="Rhea" id="RHEA-COMP:17339"/>
        <dbReference type="Rhea" id="RHEA-COMP:17340"/>
        <dbReference type="ChEBI" id="CHEBI:33019"/>
        <dbReference type="ChEBI" id="CHEBI:61560"/>
        <dbReference type="ChEBI" id="CHEBI:173112"/>
        <dbReference type="EC" id="2.7.7.7"/>
    </reaction>
</comment>
<dbReference type="EMBL" id="MHLA01000015">
    <property type="protein sequence ID" value="OGY99482.1"/>
    <property type="molecule type" value="Genomic_DNA"/>
</dbReference>
<dbReference type="GO" id="GO:0005524">
    <property type="term" value="F:ATP binding"/>
    <property type="evidence" value="ECO:0007669"/>
    <property type="project" value="UniProtKB-KW"/>
</dbReference>
<dbReference type="InterPro" id="IPR045085">
    <property type="entry name" value="HLD_clamp_pol_III_gamma_tau"/>
</dbReference>
<evidence type="ECO:0000259" key="12">
    <source>
        <dbReference type="SMART" id="SM00382"/>
    </source>
</evidence>
<dbReference type="Gene3D" id="1.20.272.10">
    <property type="match status" value="1"/>
</dbReference>
<dbReference type="FunFam" id="3.40.50.300:FF:000014">
    <property type="entry name" value="DNA polymerase III subunit gamma/tau"/>
    <property type="match status" value="1"/>
</dbReference>
<keyword evidence="5" id="KW-0479">Metal-binding</keyword>
<evidence type="ECO:0000256" key="2">
    <source>
        <dbReference type="ARBA" id="ARBA00022679"/>
    </source>
</evidence>
<dbReference type="InterPro" id="IPR012763">
    <property type="entry name" value="DNA_pol_III_sug/sutau_N"/>
</dbReference>
<dbReference type="Pfam" id="PF22608">
    <property type="entry name" value="DNAX_ATPase_lid"/>
    <property type="match status" value="1"/>
</dbReference>
<gene>
    <name evidence="11" type="primary">dnaX</name>
    <name evidence="13" type="ORF">A2945_01330</name>
</gene>
<evidence type="ECO:0000256" key="8">
    <source>
        <dbReference type="ARBA" id="ARBA00022840"/>
    </source>
</evidence>
<dbReference type="FunFam" id="1.10.8.60:FF:000013">
    <property type="entry name" value="DNA polymerase III subunit gamma/tau"/>
    <property type="match status" value="1"/>
</dbReference>
<feature type="domain" description="AAA+ ATPase" evidence="12">
    <location>
        <begin position="44"/>
        <end position="194"/>
    </location>
</feature>
<dbReference type="Gene3D" id="3.40.50.300">
    <property type="entry name" value="P-loop containing nucleotide triphosphate hydrolases"/>
    <property type="match status" value="1"/>
</dbReference>
<evidence type="ECO:0000256" key="11">
    <source>
        <dbReference type="RuleBase" id="RU364063"/>
    </source>
</evidence>
<dbReference type="GO" id="GO:0006261">
    <property type="term" value="P:DNA-templated DNA replication"/>
    <property type="evidence" value="ECO:0007669"/>
    <property type="project" value="TreeGrafter"/>
</dbReference>
<accession>A0A1G2CDK4</accession>
<dbReference type="AlphaFoldDB" id="A0A1G2CDK4"/>
<dbReference type="Pfam" id="PF13177">
    <property type="entry name" value="DNA_pol3_delta2"/>
    <property type="match status" value="1"/>
</dbReference>
<keyword evidence="6 11" id="KW-0547">Nucleotide-binding</keyword>
<keyword evidence="3 11" id="KW-0548">Nucleotidyltransferase</keyword>
<dbReference type="NCBIfam" id="NF004046">
    <property type="entry name" value="PRK05563.1"/>
    <property type="match status" value="1"/>
</dbReference>
<evidence type="ECO:0000256" key="4">
    <source>
        <dbReference type="ARBA" id="ARBA00022705"/>
    </source>
</evidence>
<dbReference type="STRING" id="1798650.A2945_01330"/>
<evidence type="ECO:0000256" key="5">
    <source>
        <dbReference type="ARBA" id="ARBA00022723"/>
    </source>
</evidence>
<dbReference type="PANTHER" id="PTHR11669:SF0">
    <property type="entry name" value="PROTEIN STICHEL-LIKE 2"/>
    <property type="match status" value="1"/>
</dbReference>
<name>A0A1G2CDK4_9BACT</name>
<dbReference type="EC" id="2.7.7.7" evidence="11"/>
<dbReference type="GO" id="GO:0003887">
    <property type="term" value="F:DNA-directed DNA polymerase activity"/>
    <property type="evidence" value="ECO:0007669"/>
    <property type="project" value="UniProtKB-KW"/>
</dbReference>
<dbReference type="SUPFAM" id="SSF48019">
    <property type="entry name" value="post-AAA+ oligomerization domain-like"/>
    <property type="match status" value="1"/>
</dbReference>
<evidence type="ECO:0000313" key="14">
    <source>
        <dbReference type="Proteomes" id="UP000178880"/>
    </source>
</evidence>
<dbReference type="GO" id="GO:0003677">
    <property type="term" value="F:DNA binding"/>
    <property type="evidence" value="ECO:0007669"/>
    <property type="project" value="InterPro"/>
</dbReference>
<keyword evidence="7" id="KW-0862">Zinc</keyword>
<comment type="caution">
    <text evidence="13">The sequence shown here is derived from an EMBL/GenBank/DDBJ whole genome shotgun (WGS) entry which is preliminary data.</text>
</comment>
<evidence type="ECO:0000256" key="3">
    <source>
        <dbReference type="ARBA" id="ARBA00022695"/>
    </source>
</evidence>
<dbReference type="CDD" id="cd00009">
    <property type="entry name" value="AAA"/>
    <property type="match status" value="1"/>
</dbReference>
<keyword evidence="2 11" id="KW-0808">Transferase</keyword>
<evidence type="ECO:0000256" key="1">
    <source>
        <dbReference type="ARBA" id="ARBA00006360"/>
    </source>
</evidence>
<dbReference type="GO" id="GO:0009360">
    <property type="term" value="C:DNA polymerase III complex"/>
    <property type="evidence" value="ECO:0007669"/>
    <property type="project" value="InterPro"/>
</dbReference>
<dbReference type="Proteomes" id="UP000178880">
    <property type="component" value="Unassembled WGS sequence"/>
</dbReference>
<comment type="subunit">
    <text evidence="11">DNA polymerase III contains a core (composed of alpha, epsilon and theta chains) that associates with a tau subunit. This core dimerizes to form the POLIII' complex. PolIII' associates with the gamma complex (composed of gamma, delta, delta', psi and chi chains) and with the beta chain to form the complete DNA polymerase III complex.</text>
</comment>
<evidence type="ECO:0000256" key="6">
    <source>
        <dbReference type="ARBA" id="ARBA00022741"/>
    </source>
</evidence>
<dbReference type="InterPro" id="IPR022754">
    <property type="entry name" value="DNA_pol_III_gamma-3"/>
</dbReference>
<dbReference type="InterPro" id="IPR050238">
    <property type="entry name" value="DNA_Rep/Repair_Clamp_Loader"/>
</dbReference>
<dbReference type="SMART" id="SM00382">
    <property type="entry name" value="AAA"/>
    <property type="match status" value="1"/>
</dbReference>
<keyword evidence="9 11" id="KW-0239">DNA-directed DNA polymerase</keyword>
<evidence type="ECO:0000313" key="13">
    <source>
        <dbReference type="EMBL" id="OGY99482.1"/>
    </source>
</evidence>
<comment type="function">
    <text evidence="11">DNA polymerase III is a complex, multichain enzyme responsible for most of the replicative synthesis in bacteria. This DNA polymerase also exhibits 3' to 5' exonuclease activity.</text>
</comment>
<evidence type="ECO:0000256" key="7">
    <source>
        <dbReference type="ARBA" id="ARBA00022833"/>
    </source>
</evidence>
<dbReference type="InterPro" id="IPR008921">
    <property type="entry name" value="DNA_pol3_clamp-load_cplx_C"/>
</dbReference>
<protein>
    <recommendedName>
        <fullName evidence="11">DNA polymerase III subunit gamma/tau</fullName>
        <ecNumber evidence="11">2.7.7.7</ecNumber>
    </recommendedName>
</protein>
<proteinExistence type="inferred from homology"/>
<dbReference type="InterPro" id="IPR003593">
    <property type="entry name" value="AAA+_ATPase"/>
</dbReference>
<reference evidence="13 14" key="1">
    <citation type="journal article" date="2016" name="Nat. Commun.">
        <title>Thousands of microbial genomes shed light on interconnected biogeochemical processes in an aquifer system.</title>
        <authorList>
            <person name="Anantharaman K."/>
            <person name="Brown C.T."/>
            <person name="Hug L.A."/>
            <person name="Sharon I."/>
            <person name="Castelle C.J."/>
            <person name="Probst A.J."/>
            <person name="Thomas B.C."/>
            <person name="Singh A."/>
            <person name="Wilkins M.J."/>
            <person name="Karaoz U."/>
            <person name="Brodie E.L."/>
            <person name="Williams K.H."/>
            <person name="Hubbard S.S."/>
            <person name="Banfield J.F."/>
        </authorList>
    </citation>
    <scope>NUCLEOTIDE SEQUENCE [LARGE SCALE GENOMIC DNA]</scope>
</reference>
<dbReference type="NCBIfam" id="TIGR02397">
    <property type="entry name" value="dnaX_nterm"/>
    <property type="match status" value="1"/>
</dbReference>
<dbReference type="Pfam" id="PF12169">
    <property type="entry name" value="DNA_pol3_gamma3"/>
    <property type="match status" value="1"/>
</dbReference>
<sequence length="393" mass="43619">MEPVRNSHTRIALYRKYRPKKLEDLLGQETNVQILKNAAAAGRLGHAYLFYGSRGTGKTSTARLIAKLLNCERRRDDAEFRKLGEPCNECRHCAEIDAQSSFDVIEIDAASNRGIDEIRNLKDSIKTSPSSGTYKVYIIDEAHMLTTPAFNALLKTLEEPPAHAVIVLATTEYEKLPATITSRTQRFVFKKLPKTKIMEKLAHIARTEKIEIDEPALELIAAAAEGSLRDAESLLDQISAMHPPSHEASARQGSKIGLADVERITGRVGLKRVHELTALIIQRDLKGCLAYLGELGEDGQNMVQFTKDLIHYFRKILSLKMSPALEKVFAGELTADEIEGVRKLGAALDQAVAVKLIKSFIRAYSEMRYSPFAVVPLEIALVENLSQQKGPAE</sequence>